<comment type="caution">
    <text evidence="1">The sequence shown here is derived from an EMBL/GenBank/DDBJ whole genome shotgun (WGS) entry which is preliminary data.</text>
</comment>
<gene>
    <name evidence="1" type="ORF">BGZ99_009723</name>
</gene>
<dbReference type="Proteomes" id="UP000738325">
    <property type="component" value="Unassembled WGS sequence"/>
</dbReference>
<proteinExistence type="predicted"/>
<sequence length="119" mass="13834">MARIDFYDMFVEQHFENEDKDLLQQQSWNEMDGEDQAAYKKLADCGEFTLNDIDFSKQVFRLDILGAEVKNSVPYSAFHDKGTWKVDIFGFEAKVKLLRESSPLAHNANSYEFSHQSNL</sequence>
<organism evidence="1 2">
    <name type="scientific">Dissophora globulifera</name>
    <dbReference type="NCBI Taxonomy" id="979702"/>
    <lineage>
        <taxon>Eukaryota</taxon>
        <taxon>Fungi</taxon>
        <taxon>Fungi incertae sedis</taxon>
        <taxon>Mucoromycota</taxon>
        <taxon>Mortierellomycotina</taxon>
        <taxon>Mortierellomycetes</taxon>
        <taxon>Mortierellales</taxon>
        <taxon>Mortierellaceae</taxon>
        <taxon>Dissophora</taxon>
    </lineage>
</organism>
<evidence type="ECO:0000313" key="2">
    <source>
        <dbReference type="Proteomes" id="UP000738325"/>
    </source>
</evidence>
<dbReference type="EMBL" id="JAAAIP010000845">
    <property type="protein sequence ID" value="KAG0312106.1"/>
    <property type="molecule type" value="Genomic_DNA"/>
</dbReference>
<evidence type="ECO:0000313" key="1">
    <source>
        <dbReference type="EMBL" id="KAG0312106.1"/>
    </source>
</evidence>
<name>A0A9P6UN72_9FUNG</name>
<protein>
    <submittedName>
        <fullName evidence="1">Uncharacterized protein</fullName>
    </submittedName>
</protein>
<accession>A0A9P6UN72</accession>
<keyword evidence="2" id="KW-1185">Reference proteome</keyword>
<dbReference type="AlphaFoldDB" id="A0A9P6UN72"/>
<reference evidence="1" key="1">
    <citation type="journal article" date="2020" name="Fungal Divers.">
        <title>Resolving the Mortierellaceae phylogeny through synthesis of multi-gene phylogenetics and phylogenomics.</title>
        <authorList>
            <person name="Vandepol N."/>
            <person name="Liber J."/>
            <person name="Desiro A."/>
            <person name="Na H."/>
            <person name="Kennedy M."/>
            <person name="Barry K."/>
            <person name="Grigoriev I.V."/>
            <person name="Miller A.N."/>
            <person name="O'Donnell K."/>
            <person name="Stajich J.E."/>
            <person name="Bonito G."/>
        </authorList>
    </citation>
    <scope>NUCLEOTIDE SEQUENCE</scope>
    <source>
        <strain evidence="1">REB-010B</strain>
    </source>
</reference>